<feature type="domain" description="Protein kinase" evidence="4">
    <location>
        <begin position="43"/>
        <end position="363"/>
    </location>
</feature>
<dbReference type="EMBL" id="BNCP01000066">
    <property type="protein sequence ID" value="GIL91521.1"/>
    <property type="molecule type" value="Genomic_DNA"/>
</dbReference>
<dbReference type="Gene3D" id="3.30.200.20">
    <property type="entry name" value="Phosphorylase Kinase, domain 1"/>
    <property type="match status" value="1"/>
</dbReference>
<gene>
    <name evidence="5" type="ORF">Vretifemale_19127</name>
    <name evidence="6" type="ORF">Vretimale_18405</name>
</gene>
<feature type="region of interest" description="Disordered" evidence="3">
    <location>
        <begin position="899"/>
        <end position="928"/>
    </location>
</feature>
<dbReference type="Gene3D" id="1.10.510.10">
    <property type="entry name" value="Transferase(Phosphotransferase) domain 1"/>
    <property type="match status" value="1"/>
</dbReference>
<comment type="caution">
    <text evidence="5">The sequence shown here is derived from an EMBL/GenBank/DDBJ whole genome shotgun (WGS) entry which is preliminary data.</text>
</comment>
<dbReference type="SMART" id="SM00220">
    <property type="entry name" value="S_TKc"/>
    <property type="match status" value="1"/>
</dbReference>
<keyword evidence="1" id="KW-0547">Nucleotide-binding</keyword>
<feature type="region of interest" description="Disordered" evidence="3">
    <location>
        <begin position="475"/>
        <end position="497"/>
    </location>
</feature>
<keyword evidence="7" id="KW-1185">Reference proteome</keyword>
<evidence type="ECO:0000256" key="1">
    <source>
        <dbReference type="ARBA" id="ARBA00022741"/>
    </source>
</evidence>
<feature type="compositionally biased region" description="Low complexity" evidence="3">
    <location>
        <begin position="610"/>
        <end position="632"/>
    </location>
</feature>
<dbReference type="PANTHER" id="PTHR24055">
    <property type="entry name" value="MITOGEN-ACTIVATED PROTEIN KINASE"/>
    <property type="match status" value="1"/>
</dbReference>
<sequence>MGRHREIAQQGQLEHADVVGTVKNQPLRCNEGAPASCADGHVYDFVKTLAEGSYGDVHECIHAATGQRVAIKRFKAAHVDPQVWRLAMRELRVLQTLPRHPHVVELNRAVCSQSSGRLFFVFELLHGSLLEELSHHPGGFLPPAPLKLVAWQLLQALAHCHENKIVHRDVKPANVLLTEAFQQPDDGGGGGDKPPRVKLCDFGFARWLPSRGTAQGPPGGLSNVNNTSRHPNPEMSAYVVTRWYRPPEILVDDLYGTAVDIWSYGCTLAELASGQPLFPGCSSADQLWRITRCLGPLPPGLAARCRTDSVLAAAVAAPGERGRTLAQRLRGVPPPLLELISACLCLDPAQRPSARDLMRLPYFWDVQRPMLPFVLPALSTVRQLTARETARTAASSDLTASVVVCAATVASDPAIELPGTSSSTEPTCAEAAAEAGKDELVASCNGLPPPSLSLCAVPPSAVNAAVAANDGSSLTAKVDQKPNGSGVTQRGGGGDGEAAAARISVHAAGSTASPNSDVAAATAPDGNMDVVQTHLRRSATAVVRRGSVPAVHAPATIAGVTGTGVDVGGGGRRGFASRASRLLASLALGGPGAHRRLSGSFPPRHGGDSSGSAATSAGTASTSGTATTTTMTSSLHRCTHAGHFMSSSSKSNTSVQLSVNLLRQQQQRKSKSGIFGPSSNSHPNGGLAPCSAGAGMLGVPAGSQPGPALPHIISPAVVAAANFARTPIAATVVAATATAAPIRCGNGPGIVCSGVEAASEAMRSAIGAFLEESKNQEPVNSEMYGSATVGGGDGAAAMLSTQLCQLPAHNAAWDVSAPAAADVGAAAALISPRRTVFGSRPGSRRGSVAPITTPAAAAAAPAGHFRAKADASGAILLTTGNSIGAVSSSQLSVICSPAGVPSPSARLKSPRCDNGRAAAPPAPPPPRRVATGALANVAAISSMRAEPIPLRATRRHAHAMSAAPIAAASLSTGGSALSTGTALLSTGGDGGGGGPSGMYFSMVSMTGADFLSPVTIGPGRQADPNGCEGSRSIGGGDVAAAATGAASRTAAHWNCAASRAATAPPQGLMEPSELSLSPGLLTSLTYDSMEVRPVRGAAGTTVRHLNSSAAPPVCVATDGDAPFGRCYITKKAASGRTTSIGSSGVGPLGARVLPWGMKPSGTGTMVDGYGTTGAAMGSPGTAGCLPYPPPLDSRNGSGTSINLSNDMGRRCDDDSGADDVIAEQRKAHAKSSQRLANAIQTLKRGVRSLKVKALSIF</sequence>
<organism evidence="5 7">
    <name type="scientific">Volvox reticuliferus</name>
    <dbReference type="NCBI Taxonomy" id="1737510"/>
    <lineage>
        <taxon>Eukaryota</taxon>
        <taxon>Viridiplantae</taxon>
        <taxon>Chlorophyta</taxon>
        <taxon>core chlorophytes</taxon>
        <taxon>Chlorophyceae</taxon>
        <taxon>CS clade</taxon>
        <taxon>Chlamydomonadales</taxon>
        <taxon>Volvocaceae</taxon>
        <taxon>Volvox</taxon>
    </lineage>
</organism>
<dbReference type="Proteomes" id="UP000722791">
    <property type="component" value="Unassembled WGS sequence"/>
</dbReference>
<dbReference type="PROSITE" id="PS00108">
    <property type="entry name" value="PROTEIN_KINASE_ST"/>
    <property type="match status" value="1"/>
</dbReference>
<evidence type="ECO:0000256" key="2">
    <source>
        <dbReference type="ARBA" id="ARBA00022840"/>
    </source>
</evidence>
<feature type="compositionally biased region" description="Polar residues" evidence="3">
    <location>
        <begin position="1195"/>
        <end position="1205"/>
    </location>
</feature>
<evidence type="ECO:0000313" key="6">
    <source>
        <dbReference type="EMBL" id="GIM15653.1"/>
    </source>
</evidence>
<dbReference type="InterPro" id="IPR050117">
    <property type="entry name" value="MAPK"/>
</dbReference>
<name>A0A8J4D470_9CHLO</name>
<dbReference type="InterPro" id="IPR008271">
    <property type="entry name" value="Ser/Thr_kinase_AS"/>
</dbReference>
<dbReference type="Pfam" id="PF00069">
    <property type="entry name" value="Pkinase"/>
    <property type="match status" value="1"/>
</dbReference>
<protein>
    <recommendedName>
        <fullName evidence="4">Protein kinase domain-containing protein</fullName>
    </recommendedName>
</protein>
<dbReference type="InterPro" id="IPR000719">
    <property type="entry name" value="Prot_kinase_dom"/>
</dbReference>
<dbReference type="SUPFAM" id="SSF56112">
    <property type="entry name" value="Protein kinase-like (PK-like)"/>
    <property type="match status" value="1"/>
</dbReference>
<reference evidence="5" key="1">
    <citation type="journal article" date="2021" name="Proc. Natl. Acad. Sci. U.S.A.">
        <title>Three genomes in the algal genus Volvox reveal the fate of a haploid sex-determining region after a transition to homothallism.</title>
        <authorList>
            <person name="Yamamoto K."/>
            <person name="Hamaji T."/>
            <person name="Kawai-Toyooka H."/>
            <person name="Matsuzaki R."/>
            <person name="Takahashi F."/>
            <person name="Nishimura Y."/>
            <person name="Kawachi M."/>
            <person name="Noguchi H."/>
            <person name="Minakuchi Y."/>
            <person name="Umen J.G."/>
            <person name="Toyoda A."/>
            <person name="Nozaki H."/>
        </authorList>
    </citation>
    <scope>NUCLEOTIDE SEQUENCE</scope>
    <source>
        <strain evidence="6">NIES-3785</strain>
        <strain evidence="5">NIES-3786</strain>
    </source>
</reference>
<dbReference type="Proteomes" id="UP000747110">
    <property type="component" value="Unassembled WGS sequence"/>
</dbReference>
<accession>A0A8J4D470</accession>
<feature type="region of interest" description="Disordered" evidence="3">
    <location>
        <begin position="211"/>
        <end position="231"/>
    </location>
</feature>
<evidence type="ECO:0000313" key="7">
    <source>
        <dbReference type="Proteomes" id="UP000747110"/>
    </source>
</evidence>
<dbReference type="EMBL" id="BNCQ01000068">
    <property type="protein sequence ID" value="GIM15653.1"/>
    <property type="molecule type" value="Genomic_DNA"/>
</dbReference>
<feature type="region of interest" description="Disordered" evidence="3">
    <location>
        <begin position="666"/>
        <end position="689"/>
    </location>
</feature>
<dbReference type="GO" id="GO:0004672">
    <property type="term" value="F:protein kinase activity"/>
    <property type="evidence" value="ECO:0007669"/>
    <property type="project" value="InterPro"/>
</dbReference>
<dbReference type="PROSITE" id="PS50011">
    <property type="entry name" value="PROTEIN_KINASE_DOM"/>
    <property type="match status" value="1"/>
</dbReference>
<feature type="region of interest" description="Disordered" evidence="3">
    <location>
        <begin position="1195"/>
        <end position="1216"/>
    </location>
</feature>
<proteinExistence type="predicted"/>
<dbReference type="AlphaFoldDB" id="A0A8J4D470"/>
<dbReference type="OrthoDB" id="10495514at2759"/>
<evidence type="ECO:0000256" key="3">
    <source>
        <dbReference type="SAM" id="MobiDB-lite"/>
    </source>
</evidence>
<feature type="region of interest" description="Disordered" evidence="3">
    <location>
        <begin position="594"/>
        <end position="632"/>
    </location>
</feature>
<keyword evidence="2" id="KW-0067">ATP-binding</keyword>
<dbReference type="InterPro" id="IPR011009">
    <property type="entry name" value="Kinase-like_dom_sf"/>
</dbReference>
<evidence type="ECO:0000259" key="4">
    <source>
        <dbReference type="PROSITE" id="PS50011"/>
    </source>
</evidence>
<evidence type="ECO:0000313" key="5">
    <source>
        <dbReference type="EMBL" id="GIL91521.1"/>
    </source>
</evidence>
<dbReference type="GO" id="GO:0005524">
    <property type="term" value="F:ATP binding"/>
    <property type="evidence" value="ECO:0007669"/>
    <property type="project" value="UniProtKB-KW"/>
</dbReference>